<dbReference type="OrthoDB" id="363524at2759"/>
<reference evidence="3 4" key="1">
    <citation type="journal article" date="2012" name="MBio">
        <title>Comparative genome analysis of three eukaryotic parasites with differing abilities to transform leukocytes reveals key mediators of Theileria-induced leukocyte transformation.</title>
        <authorList>
            <person name="Hayashida K."/>
            <person name="Hara Y."/>
            <person name="Abe T."/>
            <person name="Yamasaki C."/>
            <person name="Toyoda A."/>
            <person name="Kosuge T."/>
            <person name="Suzuki Y."/>
            <person name="Sato Y."/>
            <person name="Kawashima S."/>
            <person name="Katayama T."/>
            <person name="Wakaguri H."/>
            <person name="Inoue N."/>
            <person name="Homma K."/>
            <person name="Tada-Umezaki M."/>
            <person name="Yagi Y."/>
            <person name="Fujii Y."/>
            <person name="Habara T."/>
            <person name="Kanehisa M."/>
            <person name="Watanabe H."/>
            <person name="Ito K."/>
            <person name="Gojobori T."/>
            <person name="Sugawara H."/>
            <person name="Imanishi T."/>
            <person name="Weir W."/>
            <person name="Gardner M."/>
            <person name="Pain A."/>
            <person name="Shiels B."/>
            <person name="Hattori M."/>
            <person name="Nene V."/>
            <person name="Sugimoto C."/>
        </authorList>
    </citation>
    <scope>NUCLEOTIDE SEQUENCE [LARGE SCALE GENOMIC DNA]</scope>
    <source>
        <strain evidence="3 4">Shintoku</strain>
    </source>
</reference>
<accession>J4DAG9</accession>
<dbReference type="EMBL" id="AP011949">
    <property type="protein sequence ID" value="BAM41980.1"/>
    <property type="molecule type" value="Genomic_DNA"/>
</dbReference>
<dbReference type="GeneID" id="20716425"/>
<feature type="transmembrane region" description="Helical" evidence="2">
    <location>
        <begin position="6"/>
        <end position="28"/>
    </location>
</feature>
<dbReference type="KEGG" id="tot:TOT_040000359"/>
<protein>
    <submittedName>
        <fullName evidence="3">Sybindin</fullName>
    </submittedName>
</protein>
<dbReference type="RefSeq" id="XP_009692281.1">
    <property type="nucleotide sequence ID" value="XM_009693986.1"/>
</dbReference>
<dbReference type="eggNOG" id="ENOG502TNBV">
    <property type="taxonomic scope" value="Eukaryota"/>
</dbReference>
<dbReference type="VEuPathDB" id="PiroplasmaDB:TOT_040000359"/>
<dbReference type="Proteomes" id="UP000003786">
    <property type="component" value="Chromosome 4"/>
</dbReference>
<gene>
    <name evidence="3" type="ORF">TOT_040000359</name>
</gene>
<evidence type="ECO:0000313" key="4">
    <source>
        <dbReference type="Proteomes" id="UP000003786"/>
    </source>
</evidence>
<feature type="compositionally biased region" description="Polar residues" evidence="1">
    <location>
        <begin position="166"/>
        <end position="184"/>
    </location>
</feature>
<name>J4DAG9_THEOR</name>
<evidence type="ECO:0000256" key="1">
    <source>
        <dbReference type="SAM" id="MobiDB-lite"/>
    </source>
</evidence>
<evidence type="ECO:0000313" key="3">
    <source>
        <dbReference type="EMBL" id="BAM41980.1"/>
    </source>
</evidence>
<evidence type="ECO:0000256" key="2">
    <source>
        <dbReference type="SAM" id="Phobius"/>
    </source>
</evidence>
<feature type="region of interest" description="Disordered" evidence="1">
    <location>
        <begin position="139"/>
        <end position="198"/>
    </location>
</feature>
<keyword evidence="2" id="KW-0812">Transmembrane</keyword>
<keyword evidence="4" id="KW-1185">Reference proteome</keyword>
<feature type="transmembrane region" description="Helical" evidence="2">
    <location>
        <begin position="48"/>
        <end position="71"/>
    </location>
</feature>
<organism evidence="3 4">
    <name type="scientific">Theileria orientalis strain Shintoku</name>
    <dbReference type="NCBI Taxonomy" id="869250"/>
    <lineage>
        <taxon>Eukaryota</taxon>
        <taxon>Sar</taxon>
        <taxon>Alveolata</taxon>
        <taxon>Apicomplexa</taxon>
        <taxon>Aconoidasida</taxon>
        <taxon>Piroplasmida</taxon>
        <taxon>Theileriidae</taxon>
        <taxon>Theileria</taxon>
    </lineage>
</organism>
<proteinExistence type="predicted"/>
<dbReference type="AlphaFoldDB" id="J4DAG9"/>
<sequence length="198" mass="21947">MNWKNFGYACCLSCGFNFFLFQVLFFHLKFGQTSVELAPEKIPTASNACMTCGIINLIIVLLSMCYIRGIIKFNPLHYVMRIFNMAGRHGPATGANRYRRFTDSFNHSVPIPNSPSDQEKITAANSGFSHLNLSESGLSDKFHSGHNMGTTSRSVTPPPPPPPARQGSTTVNRSTVSIQSTEPNTQEKKPPFEMIDLN</sequence>
<keyword evidence="2" id="KW-0472">Membrane</keyword>
<keyword evidence="2" id="KW-1133">Transmembrane helix</keyword>